<feature type="compositionally biased region" description="Gly residues" evidence="13">
    <location>
        <begin position="146"/>
        <end position="155"/>
    </location>
</feature>
<feature type="compositionally biased region" description="Gly residues" evidence="13">
    <location>
        <begin position="173"/>
        <end position="185"/>
    </location>
</feature>
<dbReference type="InterPro" id="IPR011150">
    <property type="entry name" value="Cutinase_monf"/>
</dbReference>
<keyword evidence="7 12" id="KW-0378">Hydrolase</keyword>
<dbReference type="EC" id="3.1.1.74" evidence="3 12"/>
<evidence type="ECO:0000256" key="9">
    <source>
        <dbReference type="ARBA" id="ARBA00034045"/>
    </source>
</evidence>
<evidence type="ECO:0000256" key="7">
    <source>
        <dbReference type="ARBA" id="ARBA00022801"/>
    </source>
</evidence>
<dbReference type="Proteomes" id="UP000308092">
    <property type="component" value="Unassembled WGS sequence"/>
</dbReference>
<evidence type="ECO:0000313" key="16">
    <source>
        <dbReference type="EMBL" id="THC94121.1"/>
    </source>
</evidence>
<dbReference type="EMBL" id="SOSA01000225">
    <property type="protein sequence ID" value="THC94121.1"/>
    <property type="molecule type" value="Genomic_DNA"/>
</dbReference>
<comment type="catalytic activity">
    <reaction evidence="9 12">
        <text>cutin + H2O = cutin monomers.</text>
        <dbReference type="EC" id="3.1.1.74"/>
    </reaction>
</comment>
<dbReference type="InterPro" id="IPR043580">
    <property type="entry name" value="CUTINASE_1"/>
</dbReference>
<dbReference type="InterPro" id="IPR000675">
    <property type="entry name" value="Cutinase/axe"/>
</dbReference>
<keyword evidence="8 11" id="KW-1015">Disulfide bond</keyword>
<evidence type="ECO:0000256" key="2">
    <source>
        <dbReference type="ARBA" id="ARBA00007534"/>
    </source>
</evidence>
<keyword evidence="6 14" id="KW-0732">Signal</keyword>
<evidence type="ECO:0000256" key="13">
    <source>
        <dbReference type="SAM" id="MobiDB-lite"/>
    </source>
</evidence>
<comment type="subcellular location">
    <subcellularLocation>
        <location evidence="1 12">Secreted</location>
    </subcellularLocation>
</comment>
<dbReference type="Gene3D" id="3.40.50.1820">
    <property type="entry name" value="alpha/beta hydrolase"/>
    <property type="match status" value="1"/>
</dbReference>
<evidence type="ECO:0000256" key="4">
    <source>
        <dbReference type="ARBA" id="ARBA00022487"/>
    </source>
</evidence>
<evidence type="ECO:0000256" key="3">
    <source>
        <dbReference type="ARBA" id="ARBA00013095"/>
    </source>
</evidence>
<dbReference type="InterPro" id="IPR029058">
    <property type="entry name" value="AB_hydrolase_fold"/>
</dbReference>
<evidence type="ECO:0000256" key="14">
    <source>
        <dbReference type="SAM" id="SignalP"/>
    </source>
</evidence>
<dbReference type="Pfam" id="PF01083">
    <property type="entry name" value="Cutinase"/>
    <property type="match status" value="1"/>
</dbReference>
<feature type="disulfide bond" evidence="11">
    <location>
        <begin position="218"/>
        <end position="291"/>
    </location>
</feature>
<proteinExistence type="inferred from homology"/>
<dbReference type="SUPFAM" id="SSF53474">
    <property type="entry name" value="alpha/beta-Hydrolases"/>
    <property type="match status" value="1"/>
</dbReference>
<protein>
    <recommendedName>
        <fullName evidence="3 12">Cutinase</fullName>
        <ecNumber evidence="3 12">3.1.1.74</ecNumber>
    </recommendedName>
</protein>
<evidence type="ECO:0000256" key="1">
    <source>
        <dbReference type="ARBA" id="ARBA00004613"/>
    </source>
</evidence>
<comment type="function">
    <text evidence="12">Catalyzes the hydrolysis of complex carboxylic polyesters found in the cell wall of plants. Degrades cutin, a macromolecule that forms the structure of the plant cuticle.</text>
</comment>
<dbReference type="EMBL" id="QUQM01000006">
    <property type="protein sequence ID" value="KAA8643933.1"/>
    <property type="molecule type" value="Genomic_DNA"/>
</dbReference>
<evidence type="ECO:0000256" key="10">
    <source>
        <dbReference type="PIRSR" id="PIRSR611150-1"/>
    </source>
</evidence>
<comment type="caution">
    <text evidence="16">The sequence shown here is derived from an EMBL/GenBank/DDBJ whole genome shotgun (WGS) entry which is preliminary data.</text>
</comment>
<feature type="compositionally biased region" description="Low complexity" evidence="13">
    <location>
        <begin position="23"/>
        <end position="62"/>
    </location>
</feature>
<dbReference type="OrthoDB" id="3225429at2759"/>
<dbReference type="AlphaFoldDB" id="A0A4S3JLE8"/>
<evidence type="ECO:0000313" key="15">
    <source>
        <dbReference type="EMBL" id="KAA8643933.1"/>
    </source>
</evidence>
<dbReference type="PANTHER" id="PTHR48250:SF2">
    <property type="entry name" value="CUTINASE"/>
    <property type="match status" value="1"/>
</dbReference>
<feature type="active site" evidence="10">
    <location>
        <position position="351"/>
    </location>
</feature>
<feature type="region of interest" description="Disordered" evidence="13">
    <location>
        <begin position="127"/>
        <end position="189"/>
    </location>
</feature>
<evidence type="ECO:0000313" key="18">
    <source>
        <dbReference type="Proteomes" id="UP000324241"/>
    </source>
</evidence>
<feature type="compositionally biased region" description="Gly residues" evidence="13">
    <location>
        <begin position="127"/>
        <end position="137"/>
    </location>
</feature>
<sequence>MKIAIALSFLTVALAAPTRTLESRQQSDMSSSSNMGSSGSTNSNKDSSSSNIGSTSSNMGSTVPMPSNIPGSVPGADGSSDNSGGSSSFSGSFGIIPPDLSSLRSLLGGSGLDLSSLFNGLNGGSGGSGGGSEGGLSGLSNLLPGAAGGGGGDQGGSSSSNTTGDLSSLSGLTSGGNGGSGGAGGANPLSRRDGFVSLFSRKRSMSSTANDVTDHKDCQELTFLFARGAAEPGNMGTVVGPDLAKQLTKLTKNKVNVQGVDYPVSAENDASLGAAGGRKMASLVEDALQQCPDTKVVLGGYSQGTTVVHNAANKLSKGQVAAAVLFGDPYQMRPLGKLDDSKVKEFCAVGDPVCQNGDVAMAHMSYGKNAKEAAKFLLRAAEISA</sequence>
<evidence type="ECO:0000256" key="6">
    <source>
        <dbReference type="ARBA" id="ARBA00022729"/>
    </source>
</evidence>
<keyword evidence="5 12" id="KW-0964">Secreted</keyword>
<dbReference type="PANTHER" id="PTHR48250">
    <property type="entry name" value="CUTINASE 2-RELATED"/>
    <property type="match status" value="1"/>
</dbReference>
<evidence type="ECO:0000256" key="12">
    <source>
        <dbReference type="RuleBase" id="RU361263"/>
    </source>
</evidence>
<feature type="active site" description="Proton donor/acceptor" evidence="10">
    <location>
        <position position="363"/>
    </location>
</feature>
<dbReference type="SMART" id="SM01110">
    <property type="entry name" value="Cutinase"/>
    <property type="match status" value="1"/>
</dbReference>
<reference evidence="15 18" key="2">
    <citation type="submission" date="2019-08" db="EMBL/GenBank/DDBJ databases">
        <title>The genome sequence of a newly discovered highly antifungal drug resistant Aspergillus species, Aspergillus tanneri NIH 1004.</title>
        <authorList>
            <person name="Mounaud S."/>
            <person name="Singh I."/>
            <person name="Joardar V."/>
            <person name="Pakala S."/>
            <person name="Pakala S."/>
            <person name="Venepally P."/>
            <person name="Chung J.K."/>
            <person name="Losada L."/>
            <person name="Nierman W.C."/>
        </authorList>
    </citation>
    <scope>NUCLEOTIDE SEQUENCE [LARGE SCALE GENOMIC DNA]</scope>
    <source>
        <strain evidence="15 18">NIH1004</strain>
    </source>
</reference>
<evidence type="ECO:0000313" key="17">
    <source>
        <dbReference type="Proteomes" id="UP000308092"/>
    </source>
</evidence>
<dbReference type="GO" id="GO:0050525">
    <property type="term" value="F:cutinase activity"/>
    <property type="evidence" value="ECO:0007669"/>
    <property type="project" value="UniProtKB-UniRule"/>
</dbReference>
<comment type="similarity">
    <text evidence="2 12">Belongs to the cutinase family.</text>
</comment>
<dbReference type="GeneID" id="54330831"/>
<evidence type="ECO:0000256" key="8">
    <source>
        <dbReference type="ARBA" id="ARBA00023157"/>
    </source>
</evidence>
<dbReference type="GO" id="GO:0016052">
    <property type="term" value="P:carbohydrate catabolic process"/>
    <property type="evidence" value="ECO:0007669"/>
    <property type="project" value="TreeGrafter"/>
</dbReference>
<gene>
    <name evidence="15" type="ORF">ATNIH1004_008129</name>
    <name evidence="16" type="ORF">EYZ11_006410</name>
</gene>
<accession>A0A4S3JLE8</accession>
<dbReference type="GO" id="GO:0005576">
    <property type="term" value="C:extracellular region"/>
    <property type="evidence" value="ECO:0007669"/>
    <property type="project" value="UniProtKB-SubCell"/>
</dbReference>
<keyword evidence="17" id="KW-1185">Reference proteome</keyword>
<dbReference type="Proteomes" id="UP000324241">
    <property type="component" value="Unassembled WGS sequence"/>
</dbReference>
<organism evidence="16 17">
    <name type="scientific">Aspergillus tanneri</name>
    <dbReference type="NCBI Taxonomy" id="1220188"/>
    <lineage>
        <taxon>Eukaryota</taxon>
        <taxon>Fungi</taxon>
        <taxon>Dikarya</taxon>
        <taxon>Ascomycota</taxon>
        <taxon>Pezizomycotina</taxon>
        <taxon>Eurotiomycetes</taxon>
        <taxon>Eurotiomycetidae</taxon>
        <taxon>Eurotiales</taxon>
        <taxon>Aspergillaceae</taxon>
        <taxon>Aspergillus</taxon>
        <taxon>Aspergillus subgen. Circumdati</taxon>
    </lineage>
</organism>
<name>A0A4S3JLE8_9EURO</name>
<feature type="compositionally biased region" description="Low complexity" evidence="13">
    <location>
        <begin position="77"/>
        <end position="90"/>
    </location>
</feature>
<evidence type="ECO:0000256" key="5">
    <source>
        <dbReference type="ARBA" id="ARBA00022525"/>
    </source>
</evidence>
<feature type="region of interest" description="Disordered" evidence="13">
    <location>
        <begin position="21"/>
        <end position="90"/>
    </location>
</feature>
<feature type="chain" id="PRO_5033448472" description="Cutinase" evidence="14">
    <location>
        <begin position="16"/>
        <end position="385"/>
    </location>
</feature>
<dbReference type="PROSITE" id="PS00155">
    <property type="entry name" value="CUTINASE_1"/>
    <property type="match status" value="1"/>
</dbReference>
<feature type="signal peptide" evidence="14">
    <location>
        <begin position="1"/>
        <end position="15"/>
    </location>
</feature>
<evidence type="ECO:0000256" key="11">
    <source>
        <dbReference type="PIRSR" id="PIRSR611150-2"/>
    </source>
</evidence>
<feature type="disulfide bond" evidence="11">
    <location>
        <begin position="347"/>
        <end position="354"/>
    </location>
</feature>
<dbReference type="RefSeq" id="XP_033423294.1">
    <property type="nucleotide sequence ID" value="XM_033572742.1"/>
</dbReference>
<reference evidence="16 17" key="1">
    <citation type="submission" date="2019-03" db="EMBL/GenBank/DDBJ databases">
        <title>The genome sequence of a newly discovered highly antifungal drug resistant Aspergillus species, Aspergillus tanneri NIH 1004.</title>
        <authorList>
            <person name="Mounaud S."/>
            <person name="Singh I."/>
            <person name="Joardar V."/>
            <person name="Pakala S."/>
            <person name="Pakala S."/>
            <person name="Venepally P."/>
            <person name="Hoover J."/>
            <person name="Nierman W."/>
            <person name="Chung J."/>
            <person name="Losada L."/>
        </authorList>
    </citation>
    <scope>NUCLEOTIDE SEQUENCE [LARGE SCALE GENOMIC DNA]</scope>
    <source>
        <strain evidence="16 17">NIH1004</strain>
    </source>
</reference>
<keyword evidence="4 12" id="KW-0719">Serine esterase</keyword>
<feature type="active site" description="Nucleophile" evidence="10">
    <location>
        <position position="302"/>
    </location>
</feature>
<feature type="compositionally biased region" description="Low complexity" evidence="13">
    <location>
        <begin position="156"/>
        <end position="172"/>
    </location>
</feature>
<dbReference type="VEuPathDB" id="FungiDB:EYZ11_006410"/>